<dbReference type="PROSITE" id="PS51007">
    <property type="entry name" value="CYTC"/>
    <property type="match status" value="1"/>
</dbReference>
<dbReference type="NCBIfam" id="TIGR04485">
    <property type="entry name" value="thiosulf_SoxX"/>
    <property type="match status" value="1"/>
</dbReference>
<dbReference type="SUPFAM" id="SSF46626">
    <property type="entry name" value="Cytochrome c"/>
    <property type="match status" value="1"/>
</dbReference>
<keyword evidence="3 4" id="KW-0408">Iron</keyword>
<name>A0ABX7B8A0_9PROT</name>
<accession>A0ABX7B8A0</accession>
<reference evidence="6" key="1">
    <citation type="submission" date="2021-02" db="EMBL/GenBank/DDBJ databases">
        <title>Skermanella TT6 skin isolate.</title>
        <authorList>
            <person name="Lee K."/>
            <person name="Ganzorig M."/>
        </authorList>
    </citation>
    <scope>NUCLEOTIDE SEQUENCE</scope>
    <source>
        <strain evidence="6">TT6</strain>
    </source>
</reference>
<evidence type="ECO:0000313" key="7">
    <source>
        <dbReference type="Proteomes" id="UP000595197"/>
    </source>
</evidence>
<proteinExistence type="predicted"/>
<keyword evidence="2 4" id="KW-0479">Metal-binding</keyword>
<dbReference type="InterPro" id="IPR036909">
    <property type="entry name" value="Cyt_c-like_dom_sf"/>
</dbReference>
<dbReference type="InterPro" id="IPR030999">
    <property type="entry name" value="Thiosulf_SoxX"/>
</dbReference>
<evidence type="ECO:0000259" key="5">
    <source>
        <dbReference type="PROSITE" id="PS51007"/>
    </source>
</evidence>
<dbReference type="RefSeq" id="WP_201077731.1">
    <property type="nucleotide sequence ID" value="NZ_CP067420.1"/>
</dbReference>
<keyword evidence="7" id="KW-1185">Reference proteome</keyword>
<dbReference type="InterPro" id="IPR009056">
    <property type="entry name" value="Cyt_c-like_dom"/>
</dbReference>
<organism evidence="6 7">
    <name type="scientific">Skermanella cutis</name>
    <dbReference type="NCBI Taxonomy" id="2775420"/>
    <lineage>
        <taxon>Bacteria</taxon>
        <taxon>Pseudomonadati</taxon>
        <taxon>Pseudomonadota</taxon>
        <taxon>Alphaproteobacteria</taxon>
        <taxon>Rhodospirillales</taxon>
        <taxon>Azospirillaceae</taxon>
        <taxon>Skermanella</taxon>
    </lineage>
</organism>
<evidence type="ECO:0000256" key="3">
    <source>
        <dbReference type="ARBA" id="ARBA00023004"/>
    </source>
</evidence>
<sequence length="136" mass="14486">MMWAITLALALSPGYEVVGDSIPEPLAGAVGDPARGREIVTSRQTGLCLLCHSGPFPEERFPGDLAPSLAGVGARLSEGRIRLRIVDPGSLDPDTIMPSYYRADGLDRVAEAWRGRPILSAGQIEDVVAFLATLKD</sequence>
<keyword evidence="1 4" id="KW-0349">Heme</keyword>
<feature type="domain" description="Cytochrome c" evidence="5">
    <location>
        <begin position="31"/>
        <end position="135"/>
    </location>
</feature>
<dbReference type="Gene3D" id="1.10.760.10">
    <property type="entry name" value="Cytochrome c-like domain"/>
    <property type="match status" value="1"/>
</dbReference>
<protein>
    <submittedName>
        <fullName evidence="6">Sulfur oxidation c-type cytochrome SoxX</fullName>
    </submittedName>
</protein>
<evidence type="ECO:0000256" key="2">
    <source>
        <dbReference type="ARBA" id="ARBA00022723"/>
    </source>
</evidence>
<evidence type="ECO:0000256" key="4">
    <source>
        <dbReference type="PROSITE-ProRule" id="PRU00433"/>
    </source>
</evidence>
<evidence type="ECO:0000313" key="6">
    <source>
        <dbReference type="EMBL" id="QQP90562.1"/>
    </source>
</evidence>
<gene>
    <name evidence="6" type="primary">soxX</name>
    <name evidence="6" type="ORF">IGS68_04765</name>
</gene>
<dbReference type="EMBL" id="CP067420">
    <property type="protein sequence ID" value="QQP90562.1"/>
    <property type="molecule type" value="Genomic_DNA"/>
</dbReference>
<dbReference type="Proteomes" id="UP000595197">
    <property type="component" value="Chromosome"/>
</dbReference>
<evidence type="ECO:0000256" key="1">
    <source>
        <dbReference type="ARBA" id="ARBA00022617"/>
    </source>
</evidence>